<dbReference type="AlphaFoldDB" id="A0A7D9DXF2"/>
<organism evidence="1 2">
    <name type="scientific">Paramuricea clavata</name>
    <name type="common">Red gorgonian</name>
    <name type="synonym">Violescent sea-whip</name>
    <dbReference type="NCBI Taxonomy" id="317549"/>
    <lineage>
        <taxon>Eukaryota</taxon>
        <taxon>Metazoa</taxon>
        <taxon>Cnidaria</taxon>
        <taxon>Anthozoa</taxon>
        <taxon>Octocorallia</taxon>
        <taxon>Malacalcyonacea</taxon>
        <taxon>Plexauridae</taxon>
        <taxon>Paramuricea</taxon>
    </lineage>
</organism>
<dbReference type="GO" id="GO:0031012">
    <property type="term" value="C:extracellular matrix"/>
    <property type="evidence" value="ECO:0007669"/>
    <property type="project" value="TreeGrafter"/>
</dbReference>
<dbReference type="InterPro" id="IPR000477">
    <property type="entry name" value="RT_dom"/>
</dbReference>
<sequence>MSDHLAVLFNIDVAATRSFKPPHKVFIYKKADFTKLNEFMSHASENFFLSSPQHNSVSENWLKFKLTLIKGIQDYVPHKKSTPKYKLPWITSAIKRHMRLKDRLHKKALKSHKPKHWNEFKKERNLVSRLVKQSHSSYLNDVIGASLDTNPTKFWSYVRTTDALNSQSHSVFTRENGPIPNKGQSPYTCISDLIINSQGVAKQLSELNPSKACGPDEIPARILKELSPSISHWLCFIFQQSYDSDTLRPDWSKALVSAVFKKDLKSNPANYRSISLTCLCCKVMEHYVILSHVSKHLAYHDILINEQHGFRKLFSCETQLITTINDWAKSINQKKQTDVILLDFSKAFDSVPHLRLMSKLDH</sequence>
<reference evidence="1" key="1">
    <citation type="submission" date="2020-04" db="EMBL/GenBank/DDBJ databases">
        <authorList>
            <person name="Alioto T."/>
            <person name="Alioto T."/>
            <person name="Gomez Garrido J."/>
        </authorList>
    </citation>
    <scope>NUCLEOTIDE SEQUENCE</scope>
    <source>
        <strain evidence="1">A484AB</strain>
    </source>
</reference>
<evidence type="ECO:0000313" key="1">
    <source>
        <dbReference type="EMBL" id="CAB3995068.1"/>
    </source>
</evidence>
<accession>A0A7D9DXF2</accession>
<gene>
    <name evidence="1" type="ORF">PACLA_8A016374</name>
</gene>
<dbReference type="OrthoDB" id="5985347at2759"/>
<comment type="caution">
    <text evidence="1">The sequence shown here is derived from an EMBL/GenBank/DDBJ whole genome shotgun (WGS) entry which is preliminary data.</text>
</comment>
<dbReference type="Proteomes" id="UP001152795">
    <property type="component" value="Unassembled WGS sequence"/>
</dbReference>
<name>A0A7D9DXF2_PARCT</name>
<dbReference type="PANTHER" id="PTHR33395:SF22">
    <property type="entry name" value="REVERSE TRANSCRIPTASE DOMAIN-CONTAINING PROTEIN"/>
    <property type="match status" value="1"/>
</dbReference>
<evidence type="ECO:0000313" key="2">
    <source>
        <dbReference type="Proteomes" id="UP001152795"/>
    </source>
</evidence>
<protein>
    <submittedName>
        <fullName evidence="1">Uncharacterized protein</fullName>
    </submittedName>
</protein>
<proteinExistence type="predicted"/>
<keyword evidence="2" id="KW-1185">Reference proteome</keyword>
<dbReference type="EMBL" id="CACRXK020002593">
    <property type="protein sequence ID" value="CAB3995068.1"/>
    <property type="molecule type" value="Genomic_DNA"/>
</dbReference>
<dbReference type="Pfam" id="PF00078">
    <property type="entry name" value="RVT_1"/>
    <property type="match status" value="1"/>
</dbReference>
<dbReference type="PANTHER" id="PTHR33395">
    <property type="entry name" value="TRANSCRIPTASE, PUTATIVE-RELATED-RELATED"/>
    <property type="match status" value="1"/>
</dbReference>